<dbReference type="Proteomes" id="UP000198916">
    <property type="component" value="Unassembled WGS sequence"/>
</dbReference>
<accession>A0A1H7UQ92</accession>
<reference evidence="2" key="1">
    <citation type="submission" date="2016-10" db="EMBL/GenBank/DDBJ databases">
        <authorList>
            <person name="Varghese N."/>
            <person name="Submissions S."/>
        </authorList>
    </citation>
    <scope>NUCLEOTIDE SEQUENCE [LARGE SCALE GENOMIC DNA]</scope>
    <source>
        <strain evidence="2">Jip14</strain>
    </source>
</reference>
<evidence type="ECO:0000313" key="2">
    <source>
        <dbReference type="Proteomes" id="UP000198916"/>
    </source>
</evidence>
<gene>
    <name evidence="1" type="ORF">SAMN05421740_1211</name>
</gene>
<organism evidence="1 2">
    <name type="scientific">Parapedobacter koreensis</name>
    <dbReference type="NCBI Taxonomy" id="332977"/>
    <lineage>
        <taxon>Bacteria</taxon>
        <taxon>Pseudomonadati</taxon>
        <taxon>Bacteroidota</taxon>
        <taxon>Sphingobacteriia</taxon>
        <taxon>Sphingobacteriales</taxon>
        <taxon>Sphingobacteriaceae</taxon>
        <taxon>Parapedobacter</taxon>
    </lineage>
</organism>
<dbReference type="RefSeq" id="WP_143054016.1">
    <property type="nucleotide sequence ID" value="NZ_FNZR01000021.1"/>
</dbReference>
<sequence>MRKALFGVILVWMIAVDTLRAQQERYIMLDMLDSTYQTFHYTLNTASLYGVKNAIELYNVYIDDGTLALFSILPDFNNRKSWDPLDIRSINDQIFSDGAFRSLIREKSIAALDYKKSMRYRLIKRENGKDYVSKTCLLEVFNIREYSDKFNAPFGTINTGQSKLTVREMKALHRRFFPNSHFPLELQYTGYSMEDRSLIAREYLSRELEINGDKAYQFWTFIDWGVADGWNVQRGIDRFVYIPGKGIVGGSFDFYFYFQAKLDDTPSKKRYTISPAQQQANIMDEKVMLYFPY</sequence>
<dbReference type="EMBL" id="FNZR01000021">
    <property type="protein sequence ID" value="SEL98875.1"/>
    <property type="molecule type" value="Genomic_DNA"/>
</dbReference>
<keyword evidence="2" id="KW-1185">Reference proteome</keyword>
<proteinExistence type="predicted"/>
<dbReference type="AlphaFoldDB" id="A0A1H7UQ92"/>
<protein>
    <submittedName>
        <fullName evidence="1">Uncharacterized protein</fullName>
    </submittedName>
</protein>
<dbReference type="OrthoDB" id="711261at2"/>
<dbReference type="STRING" id="332977.SAMN05421740_1211"/>
<evidence type="ECO:0000313" key="1">
    <source>
        <dbReference type="EMBL" id="SEL98875.1"/>
    </source>
</evidence>
<name>A0A1H7UQ92_9SPHI</name>